<dbReference type="AlphaFoldDB" id="A0AAU9KBF2"/>
<evidence type="ECO:0000256" key="1">
    <source>
        <dbReference type="SAM" id="MobiDB-lite"/>
    </source>
</evidence>
<feature type="region of interest" description="Disordered" evidence="1">
    <location>
        <begin position="79"/>
        <end position="127"/>
    </location>
</feature>
<sequence>MDSDEDSLFWDKEFWQEVDGFLDASLEDRYEIMIRTWQRFFEVWIRRLVIIKLIDGGEVLSDSRESEYGANWIFSRKLKPKGQRGEKAGTGAGSESESERGAGNGTEEAGTEAEFEELKRKFKQKLN</sequence>
<evidence type="ECO:0000313" key="2">
    <source>
        <dbReference type="EMBL" id="CAG9335346.1"/>
    </source>
</evidence>
<dbReference type="Proteomes" id="UP001162131">
    <property type="component" value="Unassembled WGS sequence"/>
</dbReference>
<proteinExistence type="predicted"/>
<protein>
    <submittedName>
        <fullName evidence="2">Uncharacterized protein</fullName>
    </submittedName>
</protein>
<accession>A0AAU9KBF2</accession>
<dbReference type="EMBL" id="CAJZBQ010000062">
    <property type="protein sequence ID" value="CAG9335346.1"/>
    <property type="molecule type" value="Genomic_DNA"/>
</dbReference>
<comment type="caution">
    <text evidence="2">The sequence shown here is derived from an EMBL/GenBank/DDBJ whole genome shotgun (WGS) entry which is preliminary data.</text>
</comment>
<name>A0AAU9KBF2_9CILI</name>
<keyword evidence="3" id="KW-1185">Reference proteome</keyword>
<evidence type="ECO:0000313" key="3">
    <source>
        <dbReference type="Proteomes" id="UP001162131"/>
    </source>
</evidence>
<organism evidence="2 3">
    <name type="scientific">Blepharisma stoltei</name>
    <dbReference type="NCBI Taxonomy" id="1481888"/>
    <lineage>
        <taxon>Eukaryota</taxon>
        <taxon>Sar</taxon>
        <taxon>Alveolata</taxon>
        <taxon>Ciliophora</taxon>
        <taxon>Postciliodesmatophora</taxon>
        <taxon>Heterotrichea</taxon>
        <taxon>Heterotrichida</taxon>
        <taxon>Blepharismidae</taxon>
        <taxon>Blepharisma</taxon>
    </lineage>
</organism>
<reference evidence="2" key="1">
    <citation type="submission" date="2021-09" db="EMBL/GenBank/DDBJ databases">
        <authorList>
            <consortium name="AG Swart"/>
            <person name="Singh M."/>
            <person name="Singh A."/>
            <person name="Seah K."/>
            <person name="Emmerich C."/>
        </authorList>
    </citation>
    <scope>NUCLEOTIDE SEQUENCE</scope>
    <source>
        <strain evidence="2">ATCC30299</strain>
    </source>
</reference>
<gene>
    <name evidence="2" type="ORF">BSTOLATCC_MIC64239</name>
</gene>